<accession>A0A0L0C0N3</accession>
<dbReference type="PANTHER" id="PTHR46467:SF1">
    <property type="entry name" value="TETHER CONTAINING UBX DOMAIN FOR GLUT4"/>
    <property type="match status" value="1"/>
</dbReference>
<reference evidence="3 4" key="1">
    <citation type="journal article" date="2015" name="Nat. Commun.">
        <title>Lucilia cuprina genome unlocks parasitic fly biology to underpin future interventions.</title>
        <authorList>
            <person name="Anstead C.A."/>
            <person name="Korhonen P.K."/>
            <person name="Young N.D."/>
            <person name="Hall R.S."/>
            <person name="Jex A.R."/>
            <person name="Murali S.C."/>
            <person name="Hughes D.S."/>
            <person name="Lee S.F."/>
            <person name="Perry T."/>
            <person name="Stroehlein A.J."/>
            <person name="Ansell B.R."/>
            <person name="Breugelmans B."/>
            <person name="Hofmann A."/>
            <person name="Qu J."/>
            <person name="Dugan S."/>
            <person name="Lee S.L."/>
            <person name="Chao H."/>
            <person name="Dinh H."/>
            <person name="Han Y."/>
            <person name="Doddapaneni H.V."/>
            <person name="Worley K.C."/>
            <person name="Muzny D.M."/>
            <person name="Ioannidis P."/>
            <person name="Waterhouse R.M."/>
            <person name="Zdobnov E.M."/>
            <person name="James P.J."/>
            <person name="Bagnall N.H."/>
            <person name="Kotze A.C."/>
            <person name="Gibbs R.A."/>
            <person name="Richards S."/>
            <person name="Batterham P."/>
            <person name="Gasser R.B."/>
        </authorList>
    </citation>
    <scope>NUCLEOTIDE SEQUENCE [LARGE SCALE GENOMIC DNA]</scope>
    <source>
        <strain evidence="3 4">LS</strain>
        <tissue evidence="3">Full body</tissue>
    </source>
</reference>
<dbReference type="Gene3D" id="3.10.20.90">
    <property type="entry name" value="Phosphatidylinositol 3-kinase Catalytic Subunit, Chain A, domain 1"/>
    <property type="match status" value="2"/>
</dbReference>
<feature type="compositionally biased region" description="Low complexity" evidence="1">
    <location>
        <begin position="233"/>
        <end position="246"/>
    </location>
</feature>
<dbReference type="InterPro" id="IPR021569">
    <property type="entry name" value="TUG-UBL1"/>
</dbReference>
<evidence type="ECO:0000259" key="2">
    <source>
        <dbReference type="PROSITE" id="PS50033"/>
    </source>
</evidence>
<organism evidence="3 4">
    <name type="scientific">Lucilia cuprina</name>
    <name type="common">Green bottle fly</name>
    <name type="synonym">Australian sheep blowfly</name>
    <dbReference type="NCBI Taxonomy" id="7375"/>
    <lineage>
        <taxon>Eukaryota</taxon>
        <taxon>Metazoa</taxon>
        <taxon>Ecdysozoa</taxon>
        <taxon>Arthropoda</taxon>
        <taxon>Hexapoda</taxon>
        <taxon>Insecta</taxon>
        <taxon>Pterygota</taxon>
        <taxon>Neoptera</taxon>
        <taxon>Endopterygota</taxon>
        <taxon>Diptera</taxon>
        <taxon>Brachycera</taxon>
        <taxon>Muscomorpha</taxon>
        <taxon>Oestroidea</taxon>
        <taxon>Calliphoridae</taxon>
        <taxon>Luciliinae</taxon>
        <taxon>Lucilia</taxon>
    </lineage>
</organism>
<feature type="compositionally biased region" description="Polar residues" evidence="1">
    <location>
        <begin position="491"/>
        <end position="501"/>
    </location>
</feature>
<feature type="domain" description="UBX" evidence="2">
    <location>
        <begin position="373"/>
        <end position="448"/>
    </location>
</feature>
<dbReference type="EMBL" id="JRES01001065">
    <property type="protein sequence ID" value="KNC25842.1"/>
    <property type="molecule type" value="Genomic_DNA"/>
</dbReference>
<keyword evidence="4" id="KW-1185">Reference proteome</keyword>
<evidence type="ECO:0000256" key="1">
    <source>
        <dbReference type="SAM" id="MobiDB-lite"/>
    </source>
</evidence>
<dbReference type="GO" id="GO:0042593">
    <property type="term" value="P:glucose homeostasis"/>
    <property type="evidence" value="ECO:0007669"/>
    <property type="project" value="TreeGrafter"/>
</dbReference>
<dbReference type="PROSITE" id="PS50033">
    <property type="entry name" value="UBX"/>
    <property type="match status" value="1"/>
</dbReference>
<dbReference type="GO" id="GO:0006886">
    <property type="term" value="P:intracellular protein transport"/>
    <property type="evidence" value="ECO:0007669"/>
    <property type="project" value="TreeGrafter"/>
</dbReference>
<proteinExistence type="predicted"/>
<name>A0A0L0C0N3_LUCCU</name>
<dbReference type="PANTHER" id="PTHR46467">
    <property type="entry name" value="TETHER CONTAINING UBX DOMAIN FOR GLUT4"/>
    <property type="match status" value="1"/>
</dbReference>
<dbReference type="STRING" id="7375.A0A0L0C0N3"/>
<dbReference type="Proteomes" id="UP000037069">
    <property type="component" value="Unassembled WGS sequence"/>
</dbReference>
<feature type="region of interest" description="Disordered" evidence="1">
    <location>
        <begin position="233"/>
        <end position="275"/>
    </location>
</feature>
<dbReference type="OrthoDB" id="440781at2759"/>
<dbReference type="CDD" id="cd16118">
    <property type="entry name" value="UBX2_UBXN9"/>
    <property type="match status" value="1"/>
</dbReference>
<evidence type="ECO:0000313" key="4">
    <source>
        <dbReference type="Proteomes" id="UP000037069"/>
    </source>
</evidence>
<evidence type="ECO:0000313" key="3">
    <source>
        <dbReference type="EMBL" id="KNC25842.1"/>
    </source>
</evidence>
<protein>
    <recommendedName>
        <fullName evidence="2">UBX domain-containing protein</fullName>
    </recommendedName>
</protein>
<gene>
    <name evidence="3" type="ORF">FF38_08139</name>
</gene>
<dbReference type="AlphaFoldDB" id="A0A0L0C0N3"/>
<dbReference type="GO" id="GO:0005737">
    <property type="term" value="C:cytoplasm"/>
    <property type="evidence" value="ECO:0007669"/>
    <property type="project" value="TreeGrafter"/>
</dbReference>
<sequence length="516" mass="58770">MQLNPYKSENDIITIMESKVTVLTPNGRRQNVKVTPNTTILQILEEACKKHGFSSDEYCLKHHNKEVSLSQMFRFSGLPNNCLLEMYQTDKKRVAMAVDICVQTEDGSRKQAQFLPDDNLWHVLKEVIGEVELQKFASPVVLYMRQEILGRELLTKTSLKSLGIMEGRALLRLLDKQPEELKTQAMVYKPPAPKVVATTSEADDEKPKTSKSIVPGGSGFAITKDLVQSLKKASANETTETNIENNEAARSKTDKKVENLEPEKPKYDWGSAPGRSMRTSEIKMEVDENENLEPEIEPEYHILGERNALIYSLDSAQNQIEDLPDSFYDLTVNDLKLVLRDLKKIAAGNEDAPLLTEKLRELDDNNTMLRKIAQYKNCVIRIQFPDRHVLQGMFKPIDKISDVKEFTRTYLENGEKPFYLFTIPPKTKLDLNKTLLELDFVPNALVHFSLEDENDKTDKFIHSEFLNKLTPAEGAFYAASKLRQHKHTHNKNITEVPSPSTGAIPKRPRNDELNNK</sequence>
<dbReference type="GO" id="GO:0005634">
    <property type="term" value="C:nucleus"/>
    <property type="evidence" value="ECO:0007669"/>
    <property type="project" value="TreeGrafter"/>
</dbReference>
<dbReference type="InterPro" id="IPR029071">
    <property type="entry name" value="Ubiquitin-like_domsf"/>
</dbReference>
<dbReference type="CDD" id="cd17075">
    <property type="entry name" value="UBX1_UBXN9"/>
    <property type="match status" value="1"/>
</dbReference>
<dbReference type="CDD" id="cd16105">
    <property type="entry name" value="Ubl_ASPSCR1_like"/>
    <property type="match status" value="1"/>
</dbReference>
<comment type="caution">
    <text evidence="3">The sequence shown here is derived from an EMBL/GenBank/DDBJ whole genome shotgun (WGS) entry which is preliminary data.</text>
</comment>
<feature type="compositionally biased region" description="Basic and acidic residues" evidence="1">
    <location>
        <begin position="247"/>
        <end position="267"/>
    </location>
</feature>
<dbReference type="Pfam" id="PF11470">
    <property type="entry name" value="TUG-UBL1"/>
    <property type="match status" value="1"/>
</dbReference>
<feature type="region of interest" description="Disordered" evidence="1">
    <location>
        <begin position="487"/>
        <end position="516"/>
    </location>
</feature>
<dbReference type="GO" id="GO:0012506">
    <property type="term" value="C:vesicle membrane"/>
    <property type="evidence" value="ECO:0007669"/>
    <property type="project" value="TreeGrafter"/>
</dbReference>
<dbReference type="SUPFAM" id="SSF54236">
    <property type="entry name" value="Ubiquitin-like"/>
    <property type="match status" value="2"/>
</dbReference>
<feature type="region of interest" description="Disordered" evidence="1">
    <location>
        <begin position="196"/>
        <end position="215"/>
    </location>
</feature>
<dbReference type="OMA" id="APKYDWG"/>
<dbReference type="InterPro" id="IPR001012">
    <property type="entry name" value="UBX_dom"/>
</dbReference>
<dbReference type="InterPro" id="IPR059238">
    <property type="entry name" value="UBX1_UBXN9"/>
</dbReference>
<dbReference type="Pfam" id="PF00789">
    <property type="entry name" value="UBX"/>
    <property type="match status" value="1"/>
</dbReference>